<protein>
    <submittedName>
        <fullName evidence="1">Uncharacterized protein</fullName>
    </submittedName>
</protein>
<keyword evidence="2" id="KW-1185">Reference proteome</keyword>
<dbReference type="InterPro" id="IPR036280">
    <property type="entry name" value="Multihaem_cyt_sf"/>
</dbReference>
<accession>A0A2G1VZ75</accession>
<evidence type="ECO:0000313" key="2">
    <source>
        <dbReference type="Proteomes" id="UP000225740"/>
    </source>
</evidence>
<dbReference type="Gene3D" id="3.90.10.10">
    <property type="entry name" value="Cytochrome C3"/>
    <property type="match status" value="2"/>
</dbReference>
<evidence type="ECO:0000313" key="1">
    <source>
        <dbReference type="EMBL" id="PHQ32084.1"/>
    </source>
</evidence>
<dbReference type="RefSeq" id="WP_008665484.1">
    <property type="nucleotide sequence ID" value="NZ_NIZW01000033.1"/>
</dbReference>
<name>A0A2G1VZ75_9BACT</name>
<organism evidence="1 2">
    <name type="scientific">Rhodopirellula bahusiensis</name>
    <dbReference type="NCBI Taxonomy" id="2014065"/>
    <lineage>
        <taxon>Bacteria</taxon>
        <taxon>Pseudomonadati</taxon>
        <taxon>Planctomycetota</taxon>
        <taxon>Planctomycetia</taxon>
        <taxon>Pirellulales</taxon>
        <taxon>Pirellulaceae</taxon>
        <taxon>Rhodopirellula</taxon>
    </lineage>
</organism>
<gene>
    <name evidence="1" type="ORF">CEE69_27840</name>
</gene>
<dbReference type="AlphaFoldDB" id="A0A2G1VZ75"/>
<comment type="caution">
    <text evidence="1">The sequence shown here is derived from an EMBL/GenBank/DDBJ whole genome shotgun (WGS) entry which is preliminary data.</text>
</comment>
<reference evidence="1 2" key="1">
    <citation type="submission" date="2017-06" db="EMBL/GenBank/DDBJ databases">
        <title>Description of Rhodopirellula bahusiensis sp. nov.</title>
        <authorList>
            <person name="Kizina J."/>
            <person name="Harder J."/>
        </authorList>
    </citation>
    <scope>NUCLEOTIDE SEQUENCE [LARGE SCALE GENOMIC DNA]</scope>
    <source>
        <strain evidence="1 2">SWK21</strain>
    </source>
</reference>
<dbReference type="GeneID" id="90611684"/>
<dbReference type="Proteomes" id="UP000225740">
    <property type="component" value="Unassembled WGS sequence"/>
</dbReference>
<proteinExistence type="predicted"/>
<dbReference type="CDD" id="cd08168">
    <property type="entry name" value="Cytochrom_C3"/>
    <property type="match status" value="1"/>
</dbReference>
<dbReference type="OrthoDB" id="9814800at2"/>
<dbReference type="EMBL" id="NIZW01000033">
    <property type="protein sequence ID" value="PHQ32084.1"/>
    <property type="molecule type" value="Genomic_DNA"/>
</dbReference>
<dbReference type="SUPFAM" id="SSF48695">
    <property type="entry name" value="Multiheme cytochromes"/>
    <property type="match status" value="1"/>
</dbReference>
<sequence length="261" mass="28651">MKRNLIIFAVITTVISVTYVMGLIPTAVTESVSTVLHRSVNPGTLSAAHANLGDNCQACHTPVMGVDTVKCIVCHANNDSILQRQPTAFHASVGTCKECHLEHQGYDANLSEIDHSLLTSIGLKALEGAEPGSEEQAARVGLADKLKFANAPHDRITLQESVLDCKSCHSNDDQHQGVFGNDCAQCHATDRWTIPEYKHPSTSSTDCNQCHQAPPSHYMMHFKMISAKVAGKPHARVEQCHQCHQTTSWNDIQRAGWYKHH</sequence>